<sequence>MKQTSLAVGRKSLFICLLSGLFFAPLLARAAEPASAPASASRYSIEDFFQNPKFTKATLSPDGSSLALLISDNQDRLMLAVMDLATLVPKVLVHYKDADIQSYHWVNSNRLVYDLTDRKIGVGDTHTAPGLFAINKDGSQARQLVERSTAFVRSASIAKIQPWNTFFSDVNHAENSDEIFVIQVTNPYRNERHSYNLIRLNTVTAQATSVNRPGEVNKWLIDKQGVPRVAVTFDKNLEAVHYKDPVSDSWNKLIEFDRHMGAGFTPLFLAPDGTLLVTAHNGQDIRSVYRYDIQKKQMDAAPLVTLKGYDFSGSVIFNMQQNKLLGVDYETDAEGTFWLDPAMQKIQQKIDATLPGTVNRISVAEKNTTDVVLVQSFSDIDPGAWYLYHLKTETLDKLGAVRPNIKAADMAYKDAVKYTARDGLSIPAYLTLPKGKNKNLPMVVLVHGGPYMRGSRCTILGVTWLCRTGTRI</sequence>
<dbReference type="Gene3D" id="2.130.10.120">
    <property type="entry name" value="Prolyl oligopeptidase, N-terminal domain"/>
    <property type="match status" value="1"/>
</dbReference>
<dbReference type="Proteomes" id="UP000274350">
    <property type="component" value="Chromosome"/>
</dbReference>
<organism evidence="2 3">
    <name type="scientific">Undibacterium piscinae</name>
    <dbReference type="NCBI Taxonomy" id="2495591"/>
    <lineage>
        <taxon>Bacteria</taxon>
        <taxon>Pseudomonadati</taxon>
        <taxon>Pseudomonadota</taxon>
        <taxon>Betaproteobacteria</taxon>
        <taxon>Burkholderiales</taxon>
        <taxon>Oxalobacteraceae</taxon>
        <taxon>Undibacterium</taxon>
    </lineage>
</organism>
<feature type="chain" id="PRO_5026708809" description="S9 family peptidase" evidence="1">
    <location>
        <begin position="31"/>
        <end position="472"/>
    </location>
</feature>
<dbReference type="Gene3D" id="3.40.50.1820">
    <property type="entry name" value="alpha/beta hydrolase"/>
    <property type="match status" value="1"/>
</dbReference>
<name>A0A6M4A4D7_9BURK</name>
<gene>
    <name evidence="2" type="ORF">EJG51_010605</name>
</gene>
<dbReference type="EMBL" id="CP051152">
    <property type="protein sequence ID" value="QJQ06232.1"/>
    <property type="molecule type" value="Genomic_DNA"/>
</dbReference>
<dbReference type="SUPFAM" id="SSF82171">
    <property type="entry name" value="DPP6 N-terminal domain-like"/>
    <property type="match status" value="1"/>
</dbReference>
<protein>
    <recommendedName>
        <fullName evidence="4">S9 family peptidase</fullName>
    </recommendedName>
</protein>
<keyword evidence="1" id="KW-0732">Signal</keyword>
<evidence type="ECO:0000256" key="1">
    <source>
        <dbReference type="SAM" id="SignalP"/>
    </source>
</evidence>
<dbReference type="KEGG" id="upi:EJG51_010605"/>
<keyword evidence="3" id="KW-1185">Reference proteome</keyword>
<evidence type="ECO:0008006" key="4">
    <source>
        <dbReference type="Google" id="ProtNLM"/>
    </source>
</evidence>
<proteinExistence type="predicted"/>
<evidence type="ECO:0000313" key="2">
    <source>
        <dbReference type="EMBL" id="QJQ06232.1"/>
    </source>
</evidence>
<dbReference type="AlphaFoldDB" id="A0A6M4A4D7"/>
<reference evidence="2 3" key="1">
    <citation type="journal article" date="2019" name="Int. J. Syst. Evol. Microbiol.">
        <title>Undibacterium piscinae sp. nov., isolated from Korean shiner intestine.</title>
        <authorList>
            <person name="Lee S.Y."/>
            <person name="Kang W."/>
            <person name="Kim P.S."/>
            <person name="Kim H.S."/>
            <person name="Sung H."/>
            <person name="Shin N.R."/>
            <person name="Whon T.W."/>
            <person name="Yun J.H."/>
            <person name="Lee J.Y."/>
            <person name="Lee J.Y."/>
            <person name="Jung M.J."/>
            <person name="Jeong Y.S."/>
            <person name="Tak E.J."/>
            <person name="Han J.E."/>
            <person name="Hyun D.W."/>
            <person name="Kang M.S."/>
            <person name="Lee K.E."/>
            <person name="Lee B.H."/>
            <person name="Bae J.W."/>
        </authorList>
    </citation>
    <scope>NUCLEOTIDE SEQUENCE [LARGE SCALE GENOMIC DNA]</scope>
    <source>
        <strain evidence="2 3">S11R28</strain>
    </source>
</reference>
<evidence type="ECO:0000313" key="3">
    <source>
        <dbReference type="Proteomes" id="UP000274350"/>
    </source>
</evidence>
<dbReference type="SUPFAM" id="SSF53474">
    <property type="entry name" value="alpha/beta-Hydrolases"/>
    <property type="match status" value="1"/>
</dbReference>
<accession>A0A6M4A4D7</accession>
<dbReference type="InterPro" id="IPR029058">
    <property type="entry name" value="AB_hydrolase_fold"/>
</dbReference>
<feature type="signal peptide" evidence="1">
    <location>
        <begin position="1"/>
        <end position="30"/>
    </location>
</feature>